<organism evidence="2 3">
    <name type="scientific">Streptomyces flavotricini</name>
    <dbReference type="NCBI Taxonomy" id="66888"/>
    <lineage>
        <taxon>Bacteria</taxon>
        <taxon>Bacillati</taxon>
        <taxon>Actinomycetota</taxon>
        <taxon>Actinomycetes</taxon>
        <taxon>Kitasatosporales</taxon>
        <taxon>Streptomycetaceae</taxon>
        <taxon>Streptomyces</taxon>
    </lineage>
</organism>
<name>A0ABS8E2B3_9ACTN</name>
<keyword evidence="3" id="KW-1185">Reference proteome</keyword>
<dbReference type="SUPFAM" id="SSF52540">
    <property type="entry name" value="P-loop containing nucleoside triphosphate hydrolases"/>
    <property type="match status" value="1"/>
</dbReference>
<feature type="compositionally biased region" description="Pro residues" evidence="1">
    <location>
        <begin position="647"/>
        <end position="658"/>
    </location>
</feature>
<sequence>MAPDSGDIWHSNPFPLSPVVRLGPSADLGNVPVEAADSGNATIGTPTTVELTRLVDDYLGSRPTGGRRGRVIALVGEFGLGKSHALRKAYADLGRLPDPLAMWIMDEPVQDMGRMYRDRLRGPGDTPQGKRAFEELVRNYYAYATANRVDTQGSDARLGALGEIAAGLRGGSLDPDKVVSALRYDPEVIHADLRRTLGEVTEHRRFATALALLQDPSFNRMVWDWLNGGEPAEPLRERGITEAIGPAAGQGGHEDAAGIDRVFDTLAVQAVLHGRVGKPYALLIDSLEKVLEWRDEHRRTFMDAFERLVNIYASRGGLLVFCVSPSGLGELRQSVHERLVQLWPSGFDERLTGELVAAYVHAGRGDGGGPRGPAPDGSAGPFDAEALRLLHELTDGVPREVLKTCRQAWQLVEDKDRLDGGGGAVRDVPAARVLQAVRDLHEGVARRQVETDVRTALDIGQWRIASRDPVPARLSAPPGGREEVLHWLSPAPNAHLAVILTRSVLVADDAERIAAQVHSLRSAVRPGRCEVLLVVNGHVSQAMQDRLARAIGSRPLVYRQGGFPERADKALRKLDGRLADGRREEGLVQLGERMRRDLEQQTAELAELRRAMASWTPEPRPRSLPAAADERRTPSPGSPTSVLVESPPEPEPAAPDLPGPVRRRFQEALAVLDTVTRRVAGTAVKRRITATSAELGVLGCATLVRALTENFRGSVAAWHRAAVPGAPTERQWGELRRICREYESAVEVLPVHLLGNPGPPHPLTAARTVEVLAEEVWGTLSGAAP</sequence>
<proteinExistence type="predicted"/>
<evidence type="ECO:0008006" key="4">
    <source>
        <dbReference type="Google" id="ProtNLM"/>
    </source>
</evidence>
<dbReference type="Proteomes" id="UP001520654">
    <property type="component" value="Unassembled WGS sequence"/>
</dbReference>
<evidence type="ECO:0000313" key="2">
    <source>
        <dbReference type="EMBL" id="MCC0095208.1"/>
    </source>
</evidence>
<comment type="caution">
    <text evidence="2">The sequence shown here is derived from an EMBL/GenBank/DDBJ whole genome shotgun (WGS) entry which is preliminary data.</text>
</comment>
<evidence type="ECO:0000313" key="3">
    <source>
        <dbReference type="Proteomes" id="UP001520654"/>
    </source>
</evidence>
<reference evidence="2 3" key="1">
    <citation type="submission" date="2021-08" db="EMBL/GenBank/DDBJ databases">
        <title>Genomic Architecture of Streptomyces flavotricini NGL1 and Streptomyces erythrochromogenes HMS4 With Differential Plant Beneficial attributes and laccase production capabilities.</title>
        <authorList>
            <person name="Salwan R."/>
            <person name="Kaur R."/>
            <person name="Sharma V."/>
        </authorList>
    </citation>
    <scope>NUCLEOTIDE SEQUENCE [LARGE SCALE GENOMIC DNA]</scope>
    <source>
        <strain evidence="2 3">NGL1</strain>
    </source>
</reference>
<dbReference type="InterPro" id="IPR027417">
    <property type="entry name" value="P-loop_NTPase"/>
</dbReference>
<gene>
    <name evidence="2" type="ORF">K7B10_10505</name>
</gene>
<feature type="region of interest" description="Disordered" evidence="1">
    <location>
        <begin position="610"/>
        <end position="659"/>
    </location>
</feature>
<accession>A0ABS8E2B3</accession>
<protein>
    <recommendedName>
        <fullName evidence="4">AAA+ ATPase domain-containing protein</fullName>
    </recommendedName>
</protein>
<evidence type="ECO:0000256" key="1">
    <source>
        <dbReference type="SAM" id="MobiDB-lite"/>
    </source>
</evidence>
<dbReference type="RefSeq" id="WP_229335876.1">
    <property type="nucleotide sequence ID" value="NZ_JAINUL010000001.1"/>
</dbReference>
<dbReference type="EMBL" id="JAINUL010000001">
    <property type="protein sequence ID" value="MCC0095208.1"/>
    <property type="molecule type" value="Genomic_DNA"/>
</dbReference>